<gene>
    <name evidence="1" type="ORF">JQX14_19795</name>
</gene>
<protein>
    <submittedName>
        <fullName evidence="1">Chromosomal replication initiator DnaA</fullName>
    </submittedName>
</protein>
<dbReference type="Gene3D" id="1.10.8.60">
    <property type="match status" value="1"/>
</dbReference>
<dbReference type="RefSeq" id="WP_231035672.1">
    <property type="nucleotide sequence ID" value="NZ_JAJNGX010000020.1"/>
</dbReference>
<evidence type="ECO:0000313" key="1">
    <source>
        <dbReference type="EMBL" id="MBM2356801.1"/>
    </source>
</evidence>
<reference evidence="1" key="1">
    <citation type="submission" date="2021-01" db="EMBL/GenBank/DDBJ databases">
        <title>Diatom-associated Roseobacters Show Island Model of Population Structure.</title>
        <authorList>
            <person name="Qu L."/>
            <person name="Feng X."/>
            <person name="Chen Y."/>
            <person name="Li L."/>
            <person name="Wang X."/>
            <person name="Hu Z."/>
            <person name="Wang H."/>
            <person name="Luo H."/>
        </authorList>
    </citation>
    <scope>NUCLEOTIDE SEQUENCE</scope>
    <source>
        <strain evidence="1">SM26-45</strain>
    </source>
</reference>
<dbReference type="GO" id="GO:0006270">
    <property type="term" value="P:DNA replication initiation"/>
    <property type="evidence" value="ECO:0007669"/>
    <property type="project" value="TreeGrafter"/>
</dbReference>
<accession>A0A9Q2RWP0</accession>
<dbReference type="EMBL" id="JAFBWN010000020">
    <property type="protein sequence ID" value="MBM2356801.1"/>
    <property type="molecule type" value="Genomic_DNA"/>
</dbReference>
<organism evidence="1 2">
    <name type="scientific">Pseudosulfitobacter pseudonitzschiae</name>
    <dbReference type="NCBI Taxonomy" id="1402135"/>
    <lineage>
        <taxon>Bacteria</taxon>
        <taxon>Pseudomonadati</taxon>
        <taxon>Pseudomonadota</taxon>
        <taxon>Alphaproteobacteria</taxon>
        <taxon>Rhodobacterales</taxon>
        <taxon>Roseobacteraceae</taxon>
        <taxon>Pseudosulfitobacter</taxon>
    </lineage>
</organism>
<dbReference type="PANTHER" id="PTHR30050">
    <property type="entry name" value="CHROMOSOMAL REPLICATION INITIATOR PROTEIN DNAA"/>
    <property type="match status" value="1"/>
</dbReference>
<dbReference type="GO" id="GO:0003688">
    <property type="term" value="F:DNA replication origin binding"/>
    <property type="evidence" value="ECO:0007669"/>
    <property type="project" value="TreeGrafter"/>
</dbReference>
<evidence type="ECO:0000313" key="2">
    <source>
        <dbReference type="Proteomes" id="UP000809337"/>
    </source>
</evidence>
<dbReference type="PANTHER" id="PTHR30050:SF5">
    <property type="entry name" value="DNAA REGULATORY INACTIVATOR HDA"/>
    <property type="match status" value="1"/>
</dbReference>
<dbReference type="GO" id="GO:0005886">
    <property type="term" value="C:plasma membrane"/>
    <property type="evidence" value="ECO:0007669"/>
    <property type="project" value="TreeGrafter"/>
</dbReference>
<sequence length="224" mass="23722">MSQQLSFDLPVRTALGRDDFMVSPGNAVAVSLIEAWDNWPGGKLVLTGPPGAGKTHLTHVWAGMAGARIVAARGLADADIPDLANGPIAVEDVPQIAADADAMTAMFHLHNLALANGHPLLMTGRGAPVHWGLGLPDLQSRVGGTPAAILELPDDRLLTAVLAKLFADRQLKPRVDVIPYLAMHMERSFDAARRMVAVLDAESLSAQKPLTRAMAAKVLGREAE</sequence>
<dbReference type="Gene3D" id="3.40.50.300">
    <property type="entry name" value="P-loop containing nucleotide triphosphate hydrolases"/>
    <property type="match status" value="1"/>
</dbReference>
<dbReference type="AlphaFoldDB" id="A0A9Q2RWP0"/>
<dbReference type="Proteomes" id="UP000809337">
    <property type="component" value="Unassembled WGS sequence"/>
</dbReference>
<name>A0A9Q2RWP0_9RHOB</name>
<comment type="caution">
    <text evidence="1">The sequence shown here is derived from an EMBL/GenBank/DDBJ whole genome shotgun (WGS) entry which is preliminary data.</text>
</comment>
<proteinExistence type="predicted"/>
<dbReference type="InterPro" id="IPR027417">
    <property type="entry name" value="P-loop_NTPase"/>
</dbReference>
<dbReference type="SUPFAM" id="SSF52540">
    <property type="entry name" value="P-loop containing nucleoside triphosphate hydrolases"/>
    <property type="match status" value="1"/>
</dbReference>